<dbReference type="Pfam" id="PF01408">
    <property type="entry name" value="GFO_IDH_MocA"/>
    <property type="match status" value="1"/>
</dbReference>
<dbReference type="PANTHER" id="PTHR43249">
    <property type="entry name" value="UDP-N-ACETYL-2-AMINO-2-DEOXY-D-GLUCURONATE OXIDASE"/>
    <property type="match status" value="1"/>
</dbReference>
<dbReference type="EMBL" id="CP036298">
    <property type="protein sequence ID" value="QDV22517.1"/>
    <property type="molecule type" value="Genomic_DNA"/>
</dbReference>
<dbReference type="GO" id="GO:0047061">
    <property type="term" value="F:glucose-fructose oxidoreductase activity"/>
    <property type="evidence" value="ECO:0007669"/>
    <property type="project" value="UniProtKB-EC"/>
</dbReference>
<keyword evidence="3" id="KW-0560">Oxidoreductase</keyword>
<dbReference type="KEGG" id="ahel:Q31a_08030"/>
<evidence type="ECO:0000259" key="2">
    <source>
        <dbReference type="Pfam" id="PF22725"/>
    </source>
</evidence>
<feature type="domain" description="Gfo/Idh/MocA-like oxidoreductase N-terminal" evidence="1">
    <location>
        <begin position="6"/>
        <end position="121"/>
    </location>
</feature>
<evidence type="ECO:0000313" key="4">
    <source>
        <dbReference type="Proteomes" id="UP000318017"/>
    </source>
</evidence>
<dbReference type="OrthoDB" id="9815825at2"/>
<dbReference type="InterPro" id="IPR055170">
    <property type="entry name" value="GFO_IDH_MocA-like_dom"/>
</dbReference>
<dbReference type="PANTHER" id="PTHR43249:SF1">
    <property type="entry name" value="D-GLUCOSIDE 3-DEHYDROGENASE"/>
    <property type="match status" value="1"/>
</dbReference>
<dbReference type="SUPFAM" id="SSF51735">
    <property type="entry name" value="NAD(P)-binding Rossmann-fold domains"/>
    <property type="match status" value="1"/>
</dbReference>
<name>A0A518G1Q4_9BACT</name>
<feature type="domain" description="GFO/IDH/MocA-like oxidoreductase" evidence="2">
    <location>
        <begin position="132"/>
        <end position="253"/>
    </location>
</feature>
<dbReference type="Proteomes" id="UP000318017">
    <property type="component" value="Chromosome"/>
</dbReference>
<accession>A0A518G1Q4</accession>
<dbReference type="AlphaFoldDB" id="A0A518G1Q4"/>
<dbReference type="Gene3D" id="3.40.50.720">
    <property type="entry name" value="NAD(P)-binding Rossmann-like Domain"/>
    <property type="match status" value="1"/>
</dbReference>
<dbReference type="InterPro" id="IPR000683">
    <property type="entry name" value="Gfo/Idh/MocA-like_OxRdtase_N"/>
</dbReference>
<dbReference type="GO" id="GO:0000166">
    <property type="term" value="F:nucleotide binding"/>
    <property type="evidence" value="ECO:0007669"/>
    <property type="project" value="InterPro"/>
</dbReference>
<protein>
    <submittedName>
        <fullName evidence="3">Glucose--fructose oxidoreductase</fullName>
        <ecNumber evidence="3">1.1.99.28</ecNumber>
    </submittedName>
</protein>
<reference evidence="3 4" key="1">
    <citation type="submission" date="2019-02" db="EMBL/GenBank/DDBJ databases">
        <title>Deep-cultivation of Planctomycetes and their phenomic and genomic characterization uncovers novel biology.</title>
        <authorList>
            <person name="Wiegand S."/>
            <person name="Jogler M."/>
            <person name="Boedeker C."/>
            <person name="Pinto D."/>
            <person name="Vollmers J."/>
            <person name="Rivas-Marin E."/>
            <person name="Kohn T."/>
            <person name="Peeters S.H."/>
            <person name="Heuer A."/>
            <person name="Rast P."/>
            <person name="Oberbeckmann S."/>
            <person name="Bunk B."/>
            <person name="Jeske O."/>
            <person name="Meyerdierks A."/>
            <person name="Storesund J.E."/>
            <person name="Kallscheuer N."/>
            <person name="Luecker S."/>
            <person name="Lage O.M."/>
            <person name="Pohl T."/>
            <person name="Merkel B.J."/>
            <person name="Hornburger P."/>
            <person name="Mueller R.-W."/>
            <person name="Bruemmer F."/>
            <person name="Labrenz M."/>
            <person name="Spormann A.M."/>
            <person name="Op den Camp H."/>
            <person name="Overmann J."/>
            <person name="Amann R."/>
            <person name="Jetten M.S.M."/>
            <person name="Mascher T."/>
            <person name="Medema M.H."/>
            <person name="Devos D.P."/>
            <person name="Kaster A.-K."/>
            <person name="Ovreas L."/>
            <person name="Rohde M."/>
            <person name="Galperin M.Y."/>
            <person name="Jogler C."/>
        </authorList>
    </citation>
    <scope>NUCLEOTIDE SEQUENCE [LARGE SCALE GENOMIC DNA]</scope>
    <source>
        <strain evidence="3 4">Q31a</strain>
    </source>
</reference>
<dbReference type="InterPro" id="IPR052515">
    <property type="entry name" value="Gfo/Idh/MocA_Oxidoreductase"/>
</dbReference>
<dbReference type="Gene3D" id="3.30.360.10">
    <property type="entry name" value="Dihydrodipicolinate Reductase, domain 2"/>
    <property type="match status" value="1"/>
</dbReference>
<dbReference type="RefSeq" id="WP_145074164.1">
    <property type="nucleotide sequence ID" value="NZ_CP036298.1"/>
</dbReference>
<evidence type="ECO:0000313" key="3">
    <source>
        <dbReference type="EMBL" id="QDV22517.1"/>
    </source>
</evidence>
<organism evidence="3 4">
    <name type="scientific">Aureliella helgolandensis</name>
    <dbReference type="NCBI Taxonomy" id="2527968"/>
    <lineage>
        <taxon>Bacteria</taxon>
        <taxon>Pseudomonadati</taxon>
        <taxon>Planctomycetota</taxon>
        <taxon>Planctomycetia</taxon>
        <taxon>Pirellulales</taxon>
        <taxon>Pirellulaceae</taxon>
        <taxon>Aureliella</taxon>
    </lineage>
</organism>
<evidence type="ECO:0000259" key="1">
    <source>
        <dbReference type="Pfam" id="PF01408"/>
    </source>
</evidence>
<proteinExistence type="predicted"/>
<sequence length="376" mass="41998">MAGLNNVAMVGLGFGSEFIPIYQAHEGTNVLAACRRNATELNKVCDEFGIERRYTNYDDVLADPEVDFVHINSPIVDHAWMSLRALDTGKHVICTVPMATSIEECRQIVKKVNETGLKYMMAETVVYSREFLFIKQLYEAGELGVIQHLAASHPQDMDGWPEYWKEMIPMHYATHVVSPCLGLIDGLAESVSCFGSGKVRDEIAQKSGSRFAVQSCHIKVQHSDVVAHVWRSLYDVARQYRESFDVYGTKKSFEWTLIENEPHVIHTAKKSEPEIPARVEVPDFAHLLPESIRRFTMPAEIHDADHLSFIQGGGHGGSHPHIVNEFVSALQQGRDPWPNAVISANWTCVGICAHESAMKGGEVVRLPDFTLGPSEQ</sequence>
<dbReference type="EC" id="1.1.99.28" evidence="3"/>
<dbReference type="InterPro" id="IPR036291">
    <property type="entry name" value="NAD(P)-bd_dom_sf"/>
</dbReference>
<gene>
    <name evidence="3" type="primary">gfo_2</name>
    <name evidence="3" type="ORF">Q31a_08030</name>
</gene>
<keyword evidence="4" id="KW-1185">Reference proteome</keyword>
<dbReference type="SUPFAM" id="SSF55347">
    <property type="entry name" value="Glyceraldehyde-3-phosphate dehydrogenase-like, C-terminal domain"/>
    <property type="match status" value="1"/>
</dbReference>
<dbReference type="Pfam" id="PF22725">
    <property type="entry name" value="GFO_IDH_MocA_C3"/>
    <property type="match status" value="1"/>
</dbReference>